<keyword evidence="7" id="KW-0966">Cell projection</keyword>
<evidence type="ECO:0000259" key="11">
    <source>
        <dbReference type="Pfam" id="PF23138"/>
    </source>
</evidence>
<dbReference type="GeneID" id="119744622"/>
<dbReference type="InterPro" id="IPR016024">
    <property type="entry name" value="ARM-type_fold"/>
</dbReference>
<feature type="compositionally biased region" description="Acidic residues" evidence="9">
    <location>
        <begin position="588"/>
        <end position="613"/>
    </location>
</feature>
<feature type="compositionally biased region" description="Basic and acidic residues" evidence="9">
    <location>
        <begin position="723"/>
        <end position="752"/>
    </location>
</feature>
<feature type="domain" description="ARMC9 CTLH-like" evidence="11">
    <location>
        <begin position="63"/>
        <end position="195"/>
    </location>
</feature>
<dbReference type="OrthoDB" id="538223at2759"/>
<keyword evidence="5" id="KW-0970">Cilium biogenesis/degradation</keyword>
<feature type="coiled-coil region" evidence="8">
    <location>
        <begin position="207"/>
        <end position="238"/>
    </location>
</feature>
<evidence type="ECO:0000256" key="8">
    <source>
        <dbReference type="SAM" id="Coils"/>
    </source>
</evidence>
<feature type="compositionally biased region" description="Basic and acidic residues" evidence="9">
    <location>
        <begin position="649"/>
        <end position="659"/>
    </location>
</feature>
<proteinExistence type="predicted"/>
<keyword evidence="4" id="KW-0963">Cytoplasm</keyword>
<evidence type="ECO:0000256" key="6">
    <source>
        <dbReference type="ARBA" id="ARBA00023212"/>
    </source>
</evidence>
<evidence type="ECO:0000256" key="2">
    <source>
        <dbReference type="ARBA" id="ARBA00004120"/>
    </source>
</evidence>
<evidence type="ECO:0000256" key="9">
    <source>
        <dbReference type="SAM" id="MobiDB-lite"/>
    </source>
</evidence>
<evidence type="ECO:0000256" key="4">
    <source>
        <dbReference type="ARBA" id="ARBA00022490"/>
    </source>
</evidence>
<dbReference type="InterPro" id="IPR056327">
    <property type="entry name" value="ARMC9_CTLH-like_dom"/>
</dbReference>
<evidence type="ECO:0000256" key="3">
    <source>
        <dbReference type="ARBA" id="ARBA00021146"/>
    </source>
</evidence>
<evidence type="ECO:0000256" key="1">
    <source>
        <dbReference type="ARBA" id="ARBA00004114"/>
    </source>
</evidence>
<accession>A0A914BKY3</accession>
<dbReference type="RefSeq" id="XP_038076585.1">
    <property type="nucleotide sequence ID" value="XM_038220657.1"/>
</dbReference>
<keyword evidence="13" id="KW-1185">Reference proteome</keyword>
<feature type="region of interest" description="Disordered" evidence="9">
    <location>
        <begin position="643"/>
        <end position="838"/>
    </location>
</feature>
<feature type="compositionally biased region" description="Low complexity" evidence="9">
    <location>
        <begin position="753"/>
        <end position="765"/>
    </location>
</feature>
<dbReference type="EnsemblMetazoa" id="XM_038220657.1">
    <property type="protein sequence ID" value="XP_038076585.1"/>
    <property type="gene ID" value="LOC119744622"/>
</dbReference>
<dbReference type="InterPro" id="IPR006594">
    <property type="entry name" value="LisH"/>
</dbReference>
<dbReference type="AlphaFoldDB" id="A0A914BKY3"/>
<dbReference type="Pfam" id="PF23138">
    <property type="entry name" value="CTLH_Armc9"/>
    <property type="match status" value="1"/>
</dbReference>
<name>A0A914BKY3_PATMI</name>
<feature type="compositionally biased region" description="Polar residues" evidence="9">
    <location>
        <begin position="702"/>
        <end position="712"/>
    </location>
</feature>
<dbReference type="OMA" id="QDHESWK"/>
<evidence type="ECO:0000256" key="7">
    <source>
        <dbReference type="ARBA" id="ARBA00023273"/>
    </source>
</evidence>
<dbReference type="Pfam" id="PF21050">
    <property type="entry name" value="ARMC9_ARM"/>
    <property type="match status" value="1"/>
</dbReference>
<dbReference type="GO" id="GO:0005814">
    <property type="term" value="C:centriole"/>
    <property type="evidence" value="ECO:0007669"/>
    <property type="project" value="UniProtKB-SubCell"/>
</dbReference>
<reference evidence="12" key="1">
    <citation type="submission" date="2022-11" db="UniProtKB">
        <authorList>
            <consortium name="EnsemblMetazoa"/>
        </authorList>
    </citation>
    <scope>IDENTIFICATION</scope>
</reference>
<dbReference type="InterPro" id="IPR011989">
    <property type="entry name" value="ARM-like"/>
</dbReference>
<keyword evidence="6" id="KW-0206">Cytoskeleton</keyword>
<dbReference type="GO" id="GO:0097542">
    <property type="term" value="C:ciliary tip"/>
    <property type="evidence" value="ECO:0007669"/>
    <property type="project" value="TreeGrafter"/>
</dbReference>
<dbReference type="SUPFAM" id="SSF48371">
    <property type="entry name" value="ARM repeat"/>
    <property type="match status" value="1"/>
</dbReference>
<comment type="subcellular location">
    <subcellularLocation>
        <location evidence="2">Cytoplasm</location>
        <location evidence="2">Cytoskeleton</location>
        <location evidence="2">Cilium basal body</location>
    </subcellularLocation>
    <subcellularLocation>
        <location evidence="1">Cytoplasm</location>
        <location evidence="1">Cytoskeleton</location>
        <location evidence="1">Microtubule organizing center</location>
        <location evidence="1">Centrosome</location>
        <location evidence="1">Centriole</location>
    </subcellularLocation>
</comment>
<keyword evidence="8" id="KW-0175">Coiled coil</keyword>
<evidence type="ECO:0000313" key="12">
    <source>
        <dbReference type="EnsemblMetazoa" id="XP_038076585.1"/>
    </source>
</evidence>
<dbReference type="PANTHER" id="PTHR14881">
    <property type="entry name" value="LISH DOMAIN-CONTAINING PROTEIN ARMC9"/>
    <property type="match status" value="1"/>
</dbReference>
<protein>
    <recommendedName>
        <fullName evidence="3">LisH domain-containing protein ARMC9</fullName>
    </recommendedName>
</protein>
<dbReference type="InterPro" id="IPR048957">
    <property type="entry name" value="ARMC9_LisH"/>
</dbReference>
<dbReference type="PANTHER" id="PTHR14881:SF4">
    <property type="entry name" value="LISH DOMAIN-CONTAINING PROTEIN ARMC9"/>
    <property type="match status" value="1"/>
</dbReference>
<dbReference type="FunFam" id="1.25.10.10:FF:000124">
    <property type="entry name" value="lisH domain-containing protein ARMC9 isoform X1"/>
    <property type="match status" value="1"/>
</dbReference>
<dbReference type="InterPro" id="IPR040369">
    <property type="entry name" value="ARMC9"/>
</dbReference>
<dbReference type="GO" id="GO:0036064">
    <property type="term" value="C:ciliary basal body"/>
    <property type="evidence" value="ECO:0007669"/>
    <property type="project" value="InterPro"/>
</dbReference>
<dbReference type="Pfam" id="PF21051">
    <property type="entry name" value="ARMC9_LisH"/>
    <property type="match status" value="1"/>
</dbReference>
<feature type="domain" description="LisH" evidence="10">
    <location>
        <begin position="465"/>
        <end position="584"/>
    </location>
</feature>
<evidence type="ECO:0000259" key="10">
    <source>
        <dbReference type="Pfam" id="PF21050"/>
    </source>
</evidence>
<sequence length="904" mass="100881">MGSKKAPGNTLVAFEDDLNSIVKEYLEFCTFNATLKSFESESRERGKPLKPLPKRPWDMKKKDLQSNLLSLFKVGSRKEFFHLWDENIPESVKSNDPVCKKLEFYLSIYFAIYPIKYQLSTGKKSKMKVEDSMLSFKTFLESRGAALSQTTEFLPFYALPFVPDPTKHPSYKELFQDSWVPDLQIRLEKFLMLTLPAHPQPRLFEIYQDLNNKNAEQMNQLQQNVVEAEKRCMTYIKRYNKLQSDYHNLIGITAELVDSLESCINGDPVTPEYLQTVCQRLFSNQLRESVDINRPSTAGEMFRASFAPPSPIPEERSKEEVPLLPSLDYDRVKHDMVKAPSRRRELLLQALRWRLTRSEPGGQRDTVLAAYIQHDLLGCAEDDEHRDAMMDALTSGEEVTQQYMARLFNAFASLSTGRNYLGKNEEIVSVLQLALQSEDKDPITRENVLGALQKLSLKRHLQTSMINAGIINWLVGVLEDSDSLSDYTLEYSVALLMNLCLRTAGKKNCVTDRTKMLKVLSDLLGHEDQEIRPYVNGTLYSILSVPEIREEAKAMGMEETLKCFIKDDTPEMNRQIHFIIKQLNTDVISEDAESDDEEEEEDGEEDQDQDAMEADLDKAEAIKAKPGELAGEKLLSTEYLGGSAMNEKPFSRPDTERRSAATNVQRSAASVRHSAVDVTDGQQDIPPATNEPNGQVVRPPTRSGSRSSQHSQAAAAAAAAGDSNDKELSELELERGKTFSRQTADKKPERTPSSKSVNSVNGKSKAQNEYELAFSSRPKIPRDSTSSKGRPSSRGMTPPPAPKASGSPPMNRPSTGGSRQTKKGSRSGVRNASLPPVENVELDYQAINRPSSTSSVVSVMSSVSLHFGSGTSDHPSREPSGLASVKSMSSWKQTGPGSSGSRKK</sequence>
<feature type="compositionally biased region" description="Polar residues" evidence="9">
    <location>
        <begin position="886"/>
        <end position="904"/>
    </location>
</feature>
<organism evidence="12 13">
    <name type="scientific">Patiria miniata</name>
    <name type="common">Bat star</name>
    <name type="synonym">Asterina miniata</name>
    <dbReference type="NCBI Taxonomy" id="46514"/>
    <lineage>
        <taxon>Eukaryota</taxon>
        <taxon>Metazoa</taxon>
        <taxon>Echinodermata</taxon>
        <taxon>Eleutherozoa</taxon>
        <taxon>Asterozoa</taxon>
        <taxon>Asteroidea</taxon>
        <taxon>Valvatacea</taxon>
        <taxon>Valvatida</taxon>
        <taxon>Asterinidae</taxon>
        <taxon>Patiria</taxon>
    </lineage>
</organism>
<evidence type="ECO:0000313" key="13">
    <source>
        <dbReference type="Proteomes" id="UP000887568"/>
    </source>
</evidence>
<evidence type="ECO:0000256" key="5">
    <source>
        <dbReference type="ARBA" id="ARBA00022794"/>
    </source>
</evidence>
<dbReference type="GO" id="GO:0060271">
    <property type="term" value="P:cilium assembly"/>
    <property type="evidence" value="ECO:0007669"/>
    <property type="project" value="InterPro"/>
</dbReference>
<dbReference type="PROSITE" id="PS50896">
    <property type="entry name" value="LISH"/>
    <property type="match status" value="1"/>
</dbReference>
<dbReference type="Gene3D" id="1.25.10.10">
    <property type="entry name" value="Leucine-rich Repeat Variant"/>
    <property type="match status" value="1"/>
</dbReference>
<feature type="region of interest" description="Disordered" evidence="9">
    <location>
        <begin position="587"/>
        <end position="613"/>
    </location>
</feature>
<dbReference type="Proteomes" id="UP000887568">
    <property type="component" value="Unplaced"/>
</dbReference>
<dbReference type="InterPro" id="IPR048959">
    <property type="entry name" value="ARMC9_ARM_dom"/>
</dbReference>
<feature type="region of interest" description="Disordered" evidence="9">
    <location>
        <begin position="865"/>
        <end position="904"/>
    </location>
</feature>